<evidence type="ECO:0000256" key="4">
    <source>
        <dbReference type="ARBA" id="ARBA00022741"/>
    </source>
</evidence>
<dbReference type="InterPro" id="IPR027417">
    <property type="entry name" value="P-loop_NTPase"/>
</dbReference>
<sequence length="221" mass="25802">MKIFYIISNKKHSGKTYLASNILESIKMLGKSVCYYKPFVMEVKDNKLFDCEYIKNTTTLNASDIFVSYATNGNLSPLHSINTKIDERDVTDLIDECKKTYDYMVLESLCLYDPIKEDYNFLDLITDIERENEIQIIPLIEYDTNVIHSSFEQVELFHQRGFKIPFIVINIKKDVFVQNEVIGYIRSQISPIKLHTTIFDDLADKSKIIEIKYPNIIKDLI</sequence>
<dbReference type="Pfam" id="PF13500">
    <property type="entry name" value="AAA_26"/>
    <property type="match status" value="1"/>
</dbReference>
<dbReference type="GO" id="GO:0004141">
    <property type="term" value="F:dethiobiotin synthase activity"/>
    <property type="evidence" value="ECO:0007669"/>
    <property type="project" value="InterPro"/>
</dbReference>
<protein>
    <recommendedName>
        <fullName evidence="11">Dethiobiotin synthase</fullName>
    </recommendedName>
</protein>
<evidence type="ECO:0000256" key="2">
    <source>
        <dbReference type="ARBA" id="ARBA00022598"/>
    </source>
</evidence>
<comment type="catalytic activity">
    <reaction evidence="8">
        <text>(7R,8S)-8-amino-7-(carboxyamino)nonanoate + ATP = (4R,5S)-dethiobiotin + ADP + phosphate + H(+)</text>
        <dbReference type="Rhea" id="RHEA:63684"/>
        <dbReference type="ChEBI" id="CHEBI:15378"/>
        <dbReference type="ChEBI" id="CHEBI:30616"/>
        <dbReference type="ChEBI" id="CHEBI:43474"/>
        <dbReference type="ChEBI" id="CHEBI:149470"/>
        <dbReference type="ChEBI" id="CHEBI:149473"/>
        <dbReference type="ChEBI" id="CHEBI:456216"/>
    </reaction>
</comment>
<keyword evidence="1" id="KW-0963">Cytoplasm</keyword>
<dbReference type="EMBL" id="CP002873">
    <property type="protein sequence ID" value="AGA65695.1"/>
    <property type="molecule type" value="Genomic_DNA"/>
</dbReference>
<evidence type="ECO:0000256" key="8">
    <source>
        <dbReference type="ARBA" id="ARBA00047386"/>
    </source>
</evidence>
<dbReference type="PANTHER" id="PTHR43210">
    <property type="entry name" value="DETHIOBIOTIN SYNTHETASE"/>
    <property type="match status" value="1"/>
</dbReference>
<evidence type="ECO:0000256" key="1">
    <source>
        <dbReference type="ARBA" id="ARBA00022490"/>
    </source>
</evidence>
<keyword evidence="6" id="KW-0067">ATP-binding</keyword>
<dbReference type="GO" id="GO:0009102">
    <property type="term" value="P:biotin biosynthetic process"/>
    <property type="evidence" value="ECO:0007669"/>
    <property type="project" value="UniProtKB-KW"/>
</dbReference>
<evidence type="ECO:0000256" key="7">
    <source>
        <dbReference type="ARBA" id="ARBA00022842"/>
    </source>
</evidence>
<keyword evidence="2" id="KW-0436">Ligase</keyword>
<evidence type="ECO:0000256" key="6">
    <source>
        <dbReference type="ARBA" id="ARBA00022840"/>
    </source>
</evidence>
<dbReference type="InterPro" id="IPR004472">
    <property type="entry name" value="DTB_synth_BioD"/>
</dbReference>
<dbReference type="AlphaFoldDB" id="A0A3B6VPJ6"/>
<dbReference type="GO" id="GO:0000287">
    <property type="term" value="F:magnesium ion binding"/>
    <property type="evidence" value="ECO:0007669"/>
    <property type="project" value="InterPro"/>
</dbReference>
<reference evidence="9 10" key="1">
    <citation type="journal article" date="2013" name="Genome Announc.">
        <title>Complete Genome Sequence of the Porcine Strain Brachyspira pilosicoli P43/6/78(T.).</title>
        <authorList>
            <person name="Lin C."/>
            <person name="den Bakker H.C."/>
            <person name="Suzuki H."/>
            <person name="Lefebure T."/>
            <person name="Ponnala L."/>
            <person name="Sun Q."/>
            <person name="Stanhope M.J."/>
            <person name="Wiedmann M."/>
            <person name="Duhamel G.E."/>
        </authorList>
    </citation>
    <scope>NUCLEOTIDE SEQUENCE [LARGE SCALE GENOMIC DNA]</scope>
    <source>
        <strain evidence="9 10">P43/6/78</strain>
    </source>
</reference>
<evidence type="ECO:0000256" key="3">
    <source>
        <dbReference type="ARBA" id="ARBA00022723"/>
    </source>
</evidence>
<name>A0A3B6VPJ6_BRAPL</name>
<dbReference type="KEGG" id="bpip:BPP43_01815"/>
<accession>A0A3B6VPJ6</accession>
<evidence type="ECO:0000313" key="9">
    <source>
        <dbReference type="EMBL" id="AGA65695.1"/>
    </source>
</evidence>
<keyword evidence="10" id="KW-1185">Reference proteome</keyword>
<organism evidence="9 10">
    <name type="scientific">Brachyspira pilosicoli P43/6/78</name>
    <dbReference type="NCBI Taxonomy" id="1042417"/>
    <lineage>
        <taxon>Bacteria</taxon>
        <taxon>Pseudomonadati</taxon>
        <taxon>Spirochaetota</taxon>
        <taxon>Spirochaetia</taxon>
        <taxon>Brachyspirales</taxon>
        <taxon>Brachyspiraceae</taxon>
        <taxon>Brachyspira</taxon>
    </lineage>
</organism>
<dbReference type="RefSeq" id="WP_013243213.1">
    <property type="nucleotide sequence ID" value="NC_019908.1"/>
</dbReference>
<keyword evidence="5" id="KW-0093">Biotin biosynthesis</keyword>
<dbReference type="GeneID" id="56438833"/>
<proteinExistence type="predicted"/>
<evidence type="ECO:0008006" key="11">
    <source>
        <dbReference type="Google" id="ProtNLM"/>
    </source>
</evidence>
<gene>
    <name evidence="9" type="ORF">BPP43_01815</name>
</gene>
<keyword evidence="7" id="KW-0460">Magnesium</keyword>
<dbReference type="Gene3D" id="3.40.50.300">
    <property type="entry name" value="P-loop containing nucleotide triphosphate hydrolases"/>
    <property type="match status" value="1"/>
</dbReference>
<dbReference type="SUPFAM" id="SSF52540">
    <property type="entry name" value="P-loop containing nucleoside triphosphate hydrolases"/>
    <property type="match status" value="1"/>
</dbReference>
<dbReference type="Proteomes" id="UP000010793">
    <property type="component" value="Chromosome"/>
</dbReference>
<evidence type="ECO:0000313" key="10">
    <source>
        <dbReference type="Proteomes" id="UP000010793"/>
    </source>
</evidence>
<dbReference type="PANTHER" id="PTHR43210:SF2">
    <property type="entry name" value="ATP-DEPENDENT DETHIOBIOTIN SYNTHETASE BIOD 2"/>
    <property type="match status" value="1"/>
</dbReference>
<dbReference type="GO" id="GO:0005829">
    <property type="term" value="C:cytosol"/>
    <property type="evidence" value="ECO:0007669"/>
    <property type="project" value="TreeGrafter"/>
</dbReference>
<keyword evidence="3" id="KW-0479">Metal-binding</keyword>
<dbReference type="GO" id="GO:0005524">
    <property type="term" value="F:ATP binding"/>
    <property type="evidence" value="ECO:0007669"/>
    <property type="project" value="UniProtKB-KW"/>
</dbReference>
<evidence type="ECO:0000256" key="5">
    <source>
        <dbReference type="ARBA" id="ARBA00022756"/>
    </source>
</evidence>
<keyword evidence="4" id="KW-0547">Nucleotide-binding</keyword>